<evidence type="ECO:0000313" key="2">
    <source>
        <dbReference type="Proteomes" id="UP001363151"/>
    </source>
</evidence>
<organism evidence="1 2">
    <name type="scientific">Aureococcus anophagefferens</name>
    <name type="common">Harmful bloom alga</name>
    <dbReference type="NCBI Taxonomy" id="44056"/>
    <lineage>
        <taxon>Eukaryota</taxon>
        <taxon>Sar</taxon>
        <taxon>Stramenopiles</taxon>
        <taxon>Ochrophyta</taxon>
        <taxon>Pelagophyceae</taxon>
        <taxon>Pelagomonadales</taxon>
        <taxon>Pelagomonadaceae</taxon>
        <taxon>Aureococcus</taxon>
    </lineage>
</organism>
<proteinExistence type="predicted"/>
<gene>
    <name evidence="1" type="ORF">SO694_00137077</name>
</gene>
<protein>
    <recommendedName>
        <fullName evidence="3">RanBP2-type domain-containing protein</fullName>
    </recommendedName>
</protein>
<reference evidence="1 2" key="1">
    <citation type="submission" date="2024-03" db="EMBL/GenBank/DDBJ databases">
        <title>Aureococcus anophagefferens CCMP1851 and Kratosvirus quantuckense: Draft genome of a second virus-susceptible host strain in the model system.</title>
        <authorList>
            <person name="Chase E."/>
            <person name="Truchon A.R."/>
            <person name="Schepens W."/>
            <person name="Wilhelm S.W."/>
        </authorList>
    </citation>
    <scope>NUCLEOTIDE SEQUENCE [LARGE SCALE GENOMIC DNA]</scope>
    <source>
        <strain evidence="1 2">CCMP1851</strain>
    </source>
</reference>
<dbReference type="Proteomes" id="UP001363151">
    <property type="component" value="Unassembled WGS sequence"/>
</dbReference>
<comment type="caution">
    <text evidence="1">The sequence shown here is derived from an EMBL/GenBank/DDBJ whole genome shotgun (WGS) entry which is preliminary data.</text>
</comment>
<evidence type="ECO:0000313" key="1">
    <source>
        <dbReference type="EMBL" id="KAK7254914.1"/>
    </source>
</evidence>
<dbReference type="EMBL" id="JBBJCI010000012">
    <property type="protein sequence ID" value="KAK7254914.1"/>
    <property type="molecule type" value="Genomic_DNA"/>
</dbReference>
<name>A0ABR1GFS9_AURAN</name>
<evidence type="ECO:0008006" key="3">
    <source>
        <dbReference type="Google" id="ProtNLM"/>
    </source>
</evidence>
<keyword evidence="2" id="KW-1185">Reference proteome</keyword>
<sequence length="66" mass="7274">MFAARAASRVVAPALRAPVRRMGGHDAAEAAVEMSKHLKIRAKPYPWSCPDCNLFDSACWKACKEK</sequence>
<accession>A0ABR1GFS9</accession>